<dbReference type="RefSeq" id="WP_316415212.1">
    <property type="nucleotide sequence ID" value="NZ_AP027080.1"/>
</dbReference>
<evidence type="ECO:0000256" key="1">
    <source>
        <dbReference type="ARBA" id="ARBA00022490"/>
    </source>
</evidence>
<keyword evidence="2 6" id="KW-0479">Metal-binding</keyword>
<evidence type="ECO:0000256" key="5">
    <source>
        <dbReference type="ARBA" id="ARBA00023014"/>
    </source>
</evidence>
<dbReference type="PANTHER" id="PTHR30109:SF0">
    <property type="entry name" value="HYDROXYLAMINE REDUCTASE"/>
    <property type="match status" value="1"/>
</dbReference>
<feature type="binding site" evidence="6">
    <location>
        <position position="197"/>
    </location>
    <ligand>
        <name>hybrid [4Fe-2O-2S] cluster</name>
        <dbReference type="ChEBI" id="CHEBI:60519"/>
    </ligand>
</feature>
<feature type="binding site" evidence="6">
    <location>
        <position position="372"/>
    </location>
    <ligand>
        <name>hybrid [4Fe-2O-2S] cluster</name>
        <dbReference type="ChEBI" id="CHEBI:60519"/>
    </ligand>
</feature>
<dbReference type="Proteomes" id="UP001238179">
    <property type="component" value="Chromosome"/>
</dbReference>
<evidence type="ECO:0000313" key="8">
    <source>
        <dbReference type="Proteomes" id="UP001238179"/>
    </source>
</evidence>
<feature type="modified residue" description="Cysteine persulfide" evidence="6">
    <location>
        <position position="283"/>
    </location>
</feature>
<dbReference type="GO" id="GO:0050418">
    <property type="term" value="F:hydroxylamine reductase activity"/>
    <property type="evidence" value="ECO:0007669"/>
    <property type="project" value="UniProtKB-UniRule"/>
</dbReference>
<dbReference type="EMBL" id="AP027080">
    <property type="protein sequence ID" value="BDU72298.1"/>
    <property type="molecule type" value="Genomic_DNA"/>
</dbReference>
<comment type="subcellular location">
    <subcellularLocation>
        <location evidence="6">Cytoplasm</location>
    </subcellularLocation>
</comment>
<organism evidence="7 8">
    <name type="scientific">Mesoterricola silvestris</name>
    <dbReference type="NCBI Taxonomy" id="2927979"/>
    <lineage>
        <taxon>Bacteria</taxon>
        <taxon>Pseudomonadati</taxon>
        <taxon>Acidobacteriota</taxon>
        <taxon>Holophagae</taxon>
        <taxon>Holophagales</taxon>
        <taxon>Holophagaceae</taxon>
        <taxon>Mesoterricola</taxon>
    </lineage>
</organism>
<feature type="binding site" evidence="6">
    <location>
        <position position="129"/>
    </location>
    <ligand>
        <name>hybrid [4Fe-2O-2S] cluster</name>
        <dbReference type="ChEBI" id="CHEBI:60519"/>
    </ligand>
</feature>
<dbReference type="InterPro" id="IPR016100">
    <property type="entry name" value="Prismane_a-bundle"/>
</dbReference>
<evidence type="ECO:0000256" key="2">
    <source>
        <dbReference type="ARBA" id="ARBA00022723"/>
    </source>
</evidence>
<dbReference type="GO" id="GO:0042542">
    <property type="term" value="P:response to hydrogen peroxide"/>
    <property type="evidence" value="ECO:0007669"/>
    <property type="project" value="TreeGrafter"/>
</dbReference>
<dbReference type="PANTHER" id="PTHR30109">
    <property type="entry name" value="HYDROXYLAMINE REDUCTASE"/>
    <property type="match status" value="1"/>
</dbReference>
<feature type="binding site" evidence="6">
    <location>
        <position position="6"/>
    </location>
    <ligand>
        <name>[4Fe-4S] cluster</name>
        <dbReference type="ChEBI" id="CHEBI:49883"/>
    </ligand>
</feature>
<dbReference type="SUPFAM" id="SSF56821">
    <property type="entry name" value="Prismane protein-like"/>
    <property type="match status" value="1"/>
</dbReference>
<keyword evidence="4 6" id="KW-0408">Iron</keyword>
<evidence type="ECO:0000256" key="3">
    <source>
        <dbReference type="ARBA" id="ARBA00023002"/>
    </source>
</evidence>
<dbReference type="NCBIfam" id="TIGR01703">
    <property type="entry name" value="hybrid_clust"/>
    <property type="match status" value="1"/>
</dbReference>
<comment type="function">
    <text evidence="6">Catalyzes the reduction of hydroxylamine to form NH(3) and H(2)O.</text>
</comment>
<feature type="binding site" description="via persulfide group" evidence="6">
    <location>
        <position position="283"/>
    </location>
    <ligand>
        <name>hybrid [4Fe-2O-2S] cluster</name>
        <dbReference type="ChEBI" id="CHEBI:60519"/>
    </ligand>
</feature>
<keyword evidence="5 6" id="KW-0411">Iron-sulfur</keyword>
<comment type="cofactor">
    <cofactor evidence="6">
        <name>[4Fe-4S] cluster</name>
        <dbReference type="ChEBI" id="CHEBI:49883"/>
    </cofactor>
    <text evidence="6">Binds 1 [4Fe-4S] cluster.</text>
</comment>
<accession>A0AA48GXR6</accession>
<dbReference type="Gene3D" id="1.20.1270.20">
    <property type="match status" value="1"/>
</dbReference>
<keyword evidence="3 6" id="KW-0560">Oxidoreductase</keyword>
<dbReference type="Pfam" id="PF03063">
    <property type="entry name" value="Prismane"/>
    <property type="match status" value="1"/>
</dbReference>
<dbReference type="InterPro" id="IPR004137">
    <property type="entry name" value="HCP/CODH"/>
</dbReference>
<dbReference type="AlphaFoldDB" id="A0AA48GXR6"/>
<proteinExistence type="inferred from homology"/>
<evidence type="ECO:0000256" key="4">
    <source>
        <dbReference type="ARBA" id="ARBA00023004"/>
    </source>
</evidence>
<keyword evidence="8" id="KW-1185">Reference proteome</keyword>
<gene>
    <name evidence="6 7" type="primary">hcp</name>
    <name evidence="7" type="ORF">METEAL_14720</name>
</gene>
<dbReference type="KEGG" id="msil:METEAL_14720"/>
<feature type="binding site" evidence="6">
    <location>
        <position position="15"/>
    </location>
    <ligand>
        <name>[4Fe-4S] cluster</name>
        <dbReference type="ChEBI" id="CHEBI:49883"/>
    </ligand>
</feature>
<keyword evidence="1 6" id="KW-0963">Cytoplasm</keyword>
<dbReference type="InterPro" id="IPR011254">
    <property type="entry name" value="Prismane-like_sf"/>
</dbReference>
<feature type="binding site" evidence="6">
    <location>
        <position position="153"/>
    </location>
    <ligand>
        <name>hybrid [4Fe-2O-2S] cluster</name>
        <dbReference type="ChEBI" id="CHEBI:60519"/>
    </ligand>
</feature>
<evidence type="ECO:0000256" key="6">
    <source>
        <dbReference type="HAMAP-Rule" id="MF_00069"/>
    </source>
</evidence>
<dbReference type="GO" id="GO:0051539">
    <property type="term" value="F:4 iron, 4 sulfur cluster binding"/>
    <property type="evidence" value="ECO:0007669"/>
    <property type="project" value="UniProtKB-KW"/>
</dbReference>
<protein>
    <recommendedName>
        <fullName evidence="6">Hydroxylamine reductase</fullName>
        <ecNumber evidence="6">1.7.99.1</ecNumber>
    </recommendedName>
    <alternativeName>
        <fullName evidence="6">Hybrid-cluster protein</fullName>
        <shortName evidence="6">HCP</shortName>
    </alternativeName>
    <alternativeName>
        <fullName evidence="6">Prismane protein</fullName>
    </alternativeName>
</protein>
<feature type="binding site" evidence="6">
    <location>
        <position position="21"/>
    </location>
    <ligand>
        <name>[4Fe-4S] cluster</name>
        <dbReference type="ChEBI" id="CHEBI:49883"/>
    </ligand>
</feature>
<dbReference type="HAMAP" id="MF_00069">
    <property type="entry name" value="Hydroxylam_reduct"/>
    <property type="match status" value="1"/>
</dbReference>
<dbReference type="GO" id="GO:0005737">
    <property type="term" value="C:cytoplasm"/>
    <property type="evidence" value="ECO:0007669"/>
    <property type="project" value="UniProtKB-SubCell"/>
</dbReference>
<sequence length="426" mass="45553">MFCNQCEQAAKGTGCEDFGICGKDEDVQSLQETLLYGLKGMAAYAHHARRLGKVDEAVSAFTEEALFATMTNVNFDVPSLLELVLECGKQNLRVMQMLDEAHVERYGQPAVGQVATGTRPRPGILVTGHDLLDLEHLLAQVEGTDVLVYTHGEMLPAHMYPVLKNHPHLAGHFGGAWQLQKTEFEAFGGAILATTNCILEPRESYKDRVFTTRVTAVPGGTRLRGDDFSAVIARAKALGPLPERTGPALTVGFHHSVILGAAPAILDAVAKGEVTRFFVIGGCDGAEPGRNYFSDFAKNAPATSFILTLGCGKFRILDHDYGTLLGLPRLLDMGQCNNAYGAIQVAVGLAGALQCGVNDLPLTIVLSWFEQKAVAVLLTLLHLGVKNIAVGPAAPAFLSPNVFKVLQDAYGLKLTGTDAKADMALV</sequence>
<dbReference type="Gene3D" id="3.40.50.2030">
    <property type="match status" value="2"/>
</dbReference>
<comment type="similarity">
    <text evidence="6">Belongs to the HCP family.</text>
</comment>
<feature type="binding site" evidence="6">
    <location>
        <position position="336"/>
    </location>
    <ligand>
        <name>hybrid [4Fe-2O-2S] cluster</name>
        <dbReference type="ChEBI" id="CHEBI:60519"/>
    </ligand>
</feature>
<dbReference type="InterPro" id="IPR010048">
    <property type="entry name" value="Hydroxylam_reduct"/>
</dbReference>
<dbReference type="NCBIfam" id="NF003658">
    <property type="entry name" value="PRK05290.1"/>
    <property type="match status" value="1"/>
</dbReference>
<name>A0AA48GXR6_9BACT</name>
<dbReference type="GO" id="GO:0046872">
    <property type="term" value="F:metal ion binding"/>
    <property type="evidence" value="ECO:0007669"/>
    <property type="project" value="UniProtKB-KW"/>
</dbReference>
<keyword evidence="6" id="KW-0004">4Fe-4S</keyword>
<dbReference type="InterPro" id="IPR016099">
    <property type="entry name" value="Prismane-like_a/b-sand"/>
</dbReference>
<feature type="binding site" evidence="6">
    <location>
        <position position="3"/>
    </location>
    <ligand>
        <name>[4Fe-4S] cluster</name>
        <dbReference type="ChEBI" id="CHEBI:49883"/>
    </ligand>
</feature>
<comment type="cofactor">
    <cofactor evidence="6">
        <name>hybrid [4Fe-2O-2S] cluster</name>
        <dbReference type="ChEBI" id="CHEBI:60519"/>
    </cofactor>
    <text evidence="6">Binds 1 hybrid [4Fe-2O-2S] cluster.</text>
</comment>
<dbReference type="GO" id="GO:0004601">
    <property type="term" value="F:peroxidase activity"/>
    <property type="evidence" value="ECO:0007669"/>
    <property type="project" value="TreeGrafter"/>
</dbReference>
<evidence type="ECO:0000313" key="7">
    <source>
        <dbReference type="EMBL" id="BDU72298.1"/>
    </source>
</evidence>
<comment type="catalytic activity">
    <reaction evidence="6">
        <text>A + NH4(+) + H2O = hydroxylamine + AH2 + H(+)</text>
        <dbReference type="Rhea" id="RHEA:22052"/>
        <dbReference type="ChEBI" id="CHEBI:13193"/>
        <dbReference type="ChEBI" id="CHEBI:15377"/>
        <dbReference type="ChEBI" id="CHEBI:15378"/>
        <dbReference type="ChEBI" id="CHEBI:15429"/>
        <dbReference type="ChEBI" id="CHEBI:17499"/>
        <dbReference type="ChEBI" id="CHEBI:28938"/>
        <dbReference type="EC" id="1.7.99.1"/>
    </reaction>
</comment>
<dbReference type="EC" id="1.7.99.1" evidence="6"/>
<feature type="binding site" evidence="6">
    <location>
        <position position="370"/>
    </location>
    <ligand>
        <name>hybrid [4Fe-2O-2S] cluster</name>
        <dbReference type="ChEBI" id="CHEBI:60519"/>
    </ligand>
</feature>
<feature type="binding site" evidence="6">
    <location>
        <position position="311"/>
    </location>
    <ligand>
        <name>hybrid [4Fe-2O-2S] cluster</name>
        <dbReference type="ChEBI" id="CHEBI:60519"/>
    </ligand>
</feature>
<reference evidence="8" key="1">
    <citation type="journal article" date="2023" name="Int. J. Syst. Evol. Microbiol.">
        <title>Mesoterricola silvestris gen. nov., sp. nov., Mesoterricola sediminis sp. nov., Geothrix oryzae sp. nov., Geothrix edaphica sp. nov., Geothrix rubra sp. nov., and Geothrix limicola sp. nov., six novel members of Acidobacteriota isolated from soils.</title>
        <authorList>
            <person name="Itoh H."/>
            <person name="Sugisawa Y."/>
            <person name="Mise K."/>
            <person name="Xu Z."/>
            <person name="Kuniyasu M."/>
            <person name="Ushijima N."/>
            <person name="Kawano K."/>
            <person name="Kobayashi E."/>
            <person name="Shiratori Y."/>
            <person name="Masuda Y."/>
            <person name="Senoo K."/>
        </authorList>
    </citation>
    <scope>NUCLEOTIDE SEQUENCE [LARGE SCALE GENOMIC DNA]</scope>
    <source>
        <strain evidence="8">W79</strain>
    </source>
</reference>